<proteinExistence type="predicted"/>
<keyword evidence="1" id="KW-0472">Membrane</keyword>
<evidence type="ECO:0000313" key="2">
    <source>
        <dbReference type="EMBL" id="KAG5179894.1"/>
    </source>
</evidence>
<evidence type="ECO:0000313" key="3">
    <source>
        <dbReference type="Proteomes" id="UP000664859"/>
    </source>
</evidence>
<keyword evidence="1" id="KW-1133">Transmembrane helix</keyword>
<comment type="caution">
    <text evidence="2">The sequence shown here is derived from an EMBL/GenBank/DDBJ whole genome shotgun (WGS) entry which is preliminary data.</text>
</comment>
<protein>
    <submittedName>
        <fullName evidence="2">Uncharacterized protein</fullName>
    </submittedName>
</protein>
<gene>
    <name evidence="2" type="ORF">JKP88DRAFT_273734</name>
</gene>
<evidence type="ECO:0000256" key="1">
    <source>
        <dbReference type="SAM" id="Phobius"/>
    </source>
</evidence>
<reference evidence="2" key="1">
    <citation type="submission" date="2021-02" db="EMBL/GenBank/DDBJ databases">
        <title>First Annotated Genome of the Yellow-green Alga Tribonema minus.</title>
        <authorList>
            <person name="Mahan K.M."/>
        </authorList>
    </citation>
    <scope>NUCLEOTIDE SEQUENCE</scope>
    <source>
        <strain evidence="2">UTEX B ZZ1240</strain>
    </source>
</reference>
<sequence length="103" mass="10922">MATLKEKAVSAATIREYYLLKTLTELSLPIMGTVIAQAATVISNQARGAFVVLATMQGAFMMGLKEGSFNVATAFAARLGDVDVTVHAAIIIVISFTFYGFPS</sequence>
<dbReference type="Proteomes" id="UP000664859">
    <property type="component" value="Unassembled WGS sequence"/>
</dbReference>
<feature type="transmembrane region" description="Helical" evidence="1">
    <location>
        <begin position="46"/>
        <end position="64"/>
    </location>
</feature>
<keyword evidence="3" id="KW-1185">Reference proteome</keyword>
<name>A0A835YRP4_9STRA</name>
<feature type="transmembrane region" description="Helical" evidence="1">
    <location>
        <begin position="84"/>
        <end position="101"/>
    </location>
</feature>
<dbReference type="AlphaFoldDB" id="A0A835YRP4"/>
<accession>A0A835YRP4</accession>
<dbReference type="EMBL" id="JAFCMP010000445">
    <property type="protein sequence ID" value="KAG5179894.1"/>
    <property type="molecule type" value="Genomic_DNA"/>
</dbReference>
<keyword evidence="1" id="KW-0812">Transmembrane</keyword>
<dbReference type="OrthoDB" id="2126698at2759"/>
<organism evidence="2 3">
    <name type="scientific">Tribonema minus</name>
    <dbReference type="NCBI Taxonomy" id="303371"/>
    <lineage>
        <taxon>Eukaryota</taxon>
        <taxon>Sar</taxon>
        <taxon>Stramenopiles</taxon>
        <taxon>Ochrophyta</taxon>
        <taxon>PX clade</taxon>
        <taxon>Xanthophyceae</taxon>
        <taxon>Tribonematales</taxon>
        <taxon>Tribonemataceae</taxon>
        <taxon>Tribonema</taxon>
    </lineage>
</organism>